<dbReference type="Proteomes" id="UP000467201">
    <property type="component" value="Chromosome"/>
</dbReference>
<keyword evidence="5" id="KW-0809">Transit peptide</keyword>
<dbReference type="InterPro" id="IPR036188">
    <property type="entry name" value="FAD/NAD-bd_sf"/>
</dbReference>
<dbReference type="KEGG" id="mdr:MDOR_11830"/>
<reference evidence="8 9" key="1">
    <citation type="journal article" date="2019" name="Emerg. Microbes Infect.">
        <title>Comprehensive subspecies identification of 175 nontuberculous mycobacteria species based on 7547 genomic profiles.</title>
        <authorList>
            <person name="Matsumoto Y."/>
            <person name="Kinjo T."/>
            <person name="Motooka D."/>
            <person name="Nabeya D."/>
            <person name="Jung N."/>
            <person name="Uechi K."/>
            <person name="Horii T."/>
            <person name="Iida T."/>
            <person name="Fujita J."/>
            <person name="Nakamura S."/>
        </authorList>
    </citation>
    <scope>NUCLEOTIDE SEQUENCE [LARGE SCALE GENOMIC DNA]</scope>
    <source>
        <strain evidence="8 9">JCM 12405</strain>
    </source>
</reference>
<keyword evidence="3" id="KW-0874">Quinone</keyword>
<keyword evidence="4" id="KW-0274">FAD</keyword>
<dbReference type="AlphaFoldDB" id="A0A7I7VNZ4"/>
<dbReference type="GO" id="GO:0070221">
    <property type="term" value="P:sulfide oxidation, using sulfide:quinone oxidoreductase"/>
    <property type="evidence" value="ECO:0007669"/>
    <property type="project" value="TreeGrafter"/>
</dbReference>
<dbReference type="GO" id="GO:0071949">
    <property type="term" value="F:FAD binding"/>
    <property type="evidence" value="ECO:0007669"/>
    <property type="project" value="TreeGrafter"/>
</dbReference>
<evidence type="ECO:0000256" key="3">
    <source>
        <dbReference type="ARBA" id="ARBA00022719"/>
    </source>
</evidence>
<dbReference type="InterPro" id="IPR015904">
    <property type="entry name" value="Sulphide_quinone_reductase"/>
</dbReference>
<name>A0A7I7VNZ4_9MYCO</name>
<dbReference type="PANTHER" id="PTHR10632">
    <property type="entry name" value="SULFIDE:QUINONE OXIDOREDUCTASE"/>
    <property type="match status" value="1"/>
</dbReference>
<evidence type="ECO:0000256" key="1">
    <source>
        <dbReference type="ARBA" id="ARBA00001974"/>
    </source>
</evidence>
<evidence type="ECO:0000256" key="5">
    <source>
        <dbReference type="ARBA" id="ARBA00022946"/>
    </source>
</evidence>
<evidence type="ECO:0000256" key="4">
    <source>
        <dbReference type="ARBA" id="ARBA00022827"/>
    </source>
</evidence>
<evidence type="ECO:0000256" key="2">
    <source>
        <dbReference type="ARBA" id="ARBA00022630"/>
    </source>
</evidence>
<protein>
    <submittedName>
        <fullName evidence="8">Pyridine nucleotide-disulfide oxidoreductase</fullName>
    </submittedName>
</protein>
<evidence type="ECO:0000313" key="8">
    <source>
        <dbReference type="EMBL" id="BBZ07014.1"/>
    </source>
</evidence>
<keyword evidence="2" id="KW-0285">Flavoprotein</keyword>
<comment type="cofactor">
    <cofactor evidence="1">
        <name>FAD</name>
        <dbReference type="ChEBI" id="CHEBI:57692"/>
    </cofactor>
</comment>
<sequence length="382" mass="41664">MSLAARLRRAGMIDIGIVEPSDTHYYQPLWTLVGGGCVKATASARPQASVMPQGVGWIKDHACEIDPEKQRVSTEGGITVGYDHLVVCPGIQLDWTAVPGMAESLDSPAVSSNYRYDLAPKTWELIRSMRSGTAIFTMPSGPIKCAGAPQKIAYLAADYWRRQGVLSKIRIVMVLPTPGMFGVKEFSDELERVVARYGIEVRFNSEVTTVNPDTRTVTVTDNAAQTTTEVGYDLLHVVPRQSAPDWIKAGPLAAPDNPGGYVDVDKHTMRHNAFDNIFALGDAGSTPNSKTGAAIRKQAPVVAANLADSMAGRPLSASYGGYASCPLTTARDKMLLAEFDYTMRPAPSIPFIDTTHERRDMWLLKRYGLPAMYWNLILKGRA</sequence>
<dbReference type="FunFam" id="3.50.50.60:FF:000034">
    <property type="entry name" value="sulfide:quinone oxidoreductase, mitochondrial"/>
    <property type="match status" value="1"/>
</dbReference>
<dbReference type="EMBL" id="AP022605">
    <property type="protein sequence ID" value="BBZ07014.1"/>
    <property type="molecule type" value="Genomic_DNA"/>
</dbReference>
<evidence type="ECO:0000259" key="7">
    <source>
        <dbReference type="Pfam" id="PF07992"/>
    </source>
</evidence>
<dbReference type="Pfam" id="PF07992">
    <property type="entry name" value="Pyr_redox_2"/>
    <property type="match status" value="1"/>
</dbReference>
<keyword evidence="6" id="KW-0560">Oxidoreductase</keyword>
<evidence type="ECO:0000256" key="6">
    <source>
        <dbReference type="ARBA" id="ARBA00023002"/>
    </source>
</evidence>
<organism evidence="8 9">
    <name type="scientific">Mycolicibacterium doricum</name>
    <dbReference type="NCBI Taxonomy" id="126673"/>
    <lineage>
        <taxon>Bacteria</taxon>
        <taxon>Bacillati</taxon>
        <taxon>Actinomycetota</taxon>
        <taxon>Actinomycetes</taxon>
        <taxon>Mycobacteriales</taxon>
        <taxon>Mycobacteriaceae</taxon>
        <taxon>Mycolicibacterium</taxon>
    </lineage>
</organism>
<dbReference type="GO" id="GO:0070224">
    <property type="term" value="F:sulfide:quinone oxidoreductase activity"/>
    <property type="evidence" value="ECO:0007669"/>
    <property type="project" value="TreeGrafter"/>
</dbReference>
<feature type="domain" description="FAD/NAD(P)-binding" evidence="7">
    <location>
        <begin position="2"/>
        <end position="286"/>
    </location>
</feature>
<evidence type="ECO:0000313" key="9">
    <source>
        <dbReference type="Proteomes" id="UP000467201"/>
    </source>
</evidence>
<dbReference type="PANTHER" id="PTHR10632:SF2">
    <property type="entry name" value="SULFIDE:QUINONE OXIDOREDUCTASE, MITOCHONDRIAL"/>
    <property type="match status" value="1"/>
</dbReference>
<dbReference type="SUPFAM" id="SSF51905">
    <property type="entry name" value="FAD/NAD(P)-binding domain"/>
    <property type="match status" value="2"/>
</dbReference>
<dbReference type="InterPro" id="IPR023753">
    <property type="entry name" value="FAD/NAD-binding_dom"/>
</dbReference>
<dbReference type="Gene3D" id="3.50.50.60">
    <property type="entry name" value="FAD/NAD(P)-binding domain"/>
    <property type="match status" value="2"/>
</dbReference>
<gene>
    <name evidence="8" type="ORF">MDOR_11830</name>
</gene>
<accession>A0A7I7VNZ4</accession>
<dbReference type="GO" id="GO:0048038">
    <property type="term" value="F:quinone binding"/>
    <property type="evidence" value="ECO:0007669"/>
    <property type="project" value="UniProtKB-KW"/>
</dbReference>
<proteinExistence type="predicted"/>